<dbReference type="AlphaFoldDB" id="A0A7S4ZV88"/>
<dbReference type="EMBL" id="MK318988">
    <property type="protein sequence ID" value="QCL10423.1"/>
    <property type="molecule type" value="Genomic_DNA"/>
</dbReference>
<organism evidence="1">
    <name type="scientific">Rhizobium rhizogenes</name>
    <name type="common">Agrobacterium rhizogenes</name>
    <dbReference type="NCBI Taxonomy" id="359"/>
    <lineage>
        <taxon>Bacteria</taxon>
        <taxon>Pseudomonadati</taxon>
        <taxon>Pseudomonadota</taxon>
        <taxon>Alphaproteobacteria</taxon>
        <taxon>Hyphomicrobiales</taxon>
        <taxon>Rhizobiaceae</taxon>
        <taxon>Rhizobium/Agrobacterium group</taxon>
        <taxon>Rhizobium</taxon>
    </lineage>
</organism>
<reference evidence="1" key="1">
    <citation type="submission" date="2018-12" db="EMBL/GenBank/DDBJ databases">
        <title>Three Rhizobium rhizogenes strains isolated from the same crown gall tumor carry diverse plasmids.</title>
        <authorList>
            <person name="Pulawska J."/>
            <person name="Kuzmanovic N."/>
        </authorList>
    </citation>
    <scope>NUCLEOTIDE SEQUENCE</scope>
    <source>
        <strain evidence="1">C6.5</strain>
        <plasmid evidence="1">pC6.5c</plasmid>
    </source>
</reference>
<name>A0A7S4ZV88_RHIRH</name>
<evidence type="ECO:0000313" key="1">
    <source>
        <dbReference type="EMBL" id="QCL10423.1"/>
    </source>
</evidence>
<evidence type="ECO:0008006" key="2">
    <source>
        <dbReference type="Google" id="ProtNLM"/>
    </source>
</evidence>
<keyword evidence="1" id="KW-0614">Plasmid</keyword>
<sequence length="59" mass="6740">MTTLAGYSISLAAKDDRAVLRSIGDMLKRSYGISFFLGDVGFMCLQHRQTDNAKHRYRR</sequence>
<geneLocation type="plasmid" evidence="1">
    <name>pC6.5c</name>
</geneLocation>
<gene>
    <name evidence="1" type="ORF">pC6.5c_530</name>
</gene>
<accession>A0A7S4ZV88</accession>
<proteinExistence type="predicted"/>
<protein>
    <recommendedName>
        <fullName evidence="2">Transposase</fullName>
    </recommendedName>
</protein>